<dbReference type="Pfam" id="PF00632">
    <property type="entry name" value="HECT"/>
    <property type="match status" value="1"/>
</dbReference>
<keyword evidence="7" id="KW-0808">Transferase</keyword>
<dbReference type="Pfam" id="PF12796">
    <property type="entry name" value="Ank_2"/>
    <property type="match status" value="1"/>
</dbReference>
<keyword evidence="10" id="KW-0256">Endoplasmic reticulum</keyword>
<dbReference type="SUPFAM" id="SSF48403">
    <property type="entry name" value="Ankyrin repeat"/>
    <property type="match status" value="1"/>
</dbReference>
<dbReference type="Proteomes" id="UP001164746">
    <property type="component" value="Chromosome 6"/>
</dbReference>
<dbReference type="SMART" id="SM00119">
    <property type="entry name" value="HECTc"/>
    <property type="match status" value="1"/>
</dbReference>
<dbReference type="InterPro" id="IPR000569">
    <property type="entry name" value="HECT_dom"/>
</dbReference>
<evidence type="ECO:0000256" key="17">
    <source>
        <dbReference type="ARBA" id="ARBA00041409"/>
    </source>
</evidence>
<evidence type="ECO:0000256" key="6">
    <source>
        <dbReference type="ARBA" id="ARBA00022490"/>
    </source>
</evidence>
<evidence type="ECO:0000256" key="1">
    <source>
        <dbReference type="ARBA" id="ARBA00000885"/>
    </source>
</evidence>
<protein>
    <recommendedName>
        <fullName evidence="16">E3 ubiquitin-protein ligase HACE1</fullName>
        <ecNumber evidence="5">2.3.2.26</ecNumber>
    </recommendedName>
    <alternativeName>
        <fullName evidence="18">HECT domain and ankyrin repeat-containing E3 ubiquitin-protein ligase 1</fullName>
    </alternativeName>
    <alternativeName>
        <fullName evidence="17">HECT-type E3 ubiquitin transferase HACE1</fullName>
    </alternativeName>
</protein>
<accession>A0ABY7EDF3</accession>
<keyword evidence="13" id="KW-0472">Membrane</keyword>
<keyword evidence="21" id="KW-1185">Reference proteome</keyword>
<dbReference type="InterPro" id="IPR002110">
    <property type="entry name" value="Ankyrin_rpt"/>
</dbReference>
<dbReference type="PANTHER" id="PTHR11254">
    <property type="entry name" value="HECT DOMAIN UBIQUITIN-PROTEIN LIGASE"/>
    <property type="match status" value="1"/>
</dbReference>
<dbReference type="InterPro" id="IPR036770">
    <property type="entry name" value="Ankyrin_rpt-contain_sf"/>
</dbReference>
<evidence type="ECO:0000256" key="10">
    <source>
        <dbReference type="ARBA" id="ARBA00022824"/>
    </source>
</evidence>
<dbReference type="InterPro" id="IPR035983">
    <property type="entry name" value="Hect_E3_ubiquitin_ligase"/>
</dbReference>
<keyword evidence="9" id="KW-0833">Ubl conjugation pathway</keyword>
<evidence type="ECO:0000256" key="13">
    <source>
        <dbReference type="ARBA" id="ARBA00023136"/>
    </source>
</evidence>
<dbReference type="Gene3D" id="1.25.40.20">
    <property type="entry name" value="Ankyrin repeat-containing domain"/>
    <property type="match status" value="1"/>
</dbReference>
<dbReference type="SMART" id="SM00248">
    <property type="entry name" value="ANK"/>
    <property type="match status" value="4"/>
</dbReference>
<keyword evidence="12" id="KW-0040">ANK repeat</keyword>
<dbReference type="EMBL" id="CP111017">
    <property type="protein sequence ID" value="WAR08062.1"/>
    <property type="molecule type" value="Genomic_DNA"/>
</dbReference>
<evidence type="ECO:0000256" key="16">
    <source>
        <dbReference type="ARBA" id="ARBA00040370"/>
    </source>
</evidence>
<dbReference type="Gene3D" id="3.30.2160.10">
    <property type="entry name" value="Hect, E3 ligase catalytic domain"/>
    <property type="match status" value="1"/>
</dbReference>
<evidence type="ECO:0000256" key="18">
    <source>
        <dbReference type="ARBA" id="ARBA00042378"/>
    </source>
</evidence>
<gene>
    <name evidence="20" type="ORF">MAR_018020</name>
</gene>
<dbReference type="Gene3D" id="3.30.2410.10">
    <property type="entry name" value="Hect, E3 ligase catalytic domain"/>
    <property type="match status" value="1"/>
</dbReference>
<proteinExistence type="predicted"/>
<name>A0ABY7EDF3_MYAAR</name>
<keyword evidence="8" id="KW-0677">Repeat</keyword>
<comment type="subcellular location">
    <subcellularLocation>
        <location evidence="3">Cytoplasm</location>
    </subcellularLocation>
    <subcellularLocation>
        <location evidence="2">Endoplasmic reticulum</location>
    </subcellularLocation>
    <subcellularLocation>
        <location evidence="15">Golgi apparatus</location>
        <location evidence="15">Golgi stack membrane</location>
    </subcellularLocation>
</comment>
<evidence type="ECO:0000256" key="5">
    <source>
        <dbReference type="ARBA" id="ARBA00012485"/>
    </source>
</evidence>
<evidence type="ECO:0000313" key="21">
    <source>
        <dbReference type="Proteomes" id="UP001164746"/>
    </source>
</evidence>
<evidence type="ECO:0000256" key="12">
    <source>
        <dbReference type="ARBA" id="ARBA00023043"/>
    </source>
</evidence>
<evidence type="ECO:0000256" key="9">
    <source>
        <dbReference type="ARBA" id="ARBA00022786"/>
    </source>
</evidence>
<reference evidence="20" key="1">
    <citation type="submission" date="2022-11" db="EMBL/GenBank/DDBJ databases">
        <title>Centuries of genome instability and evolution in soft-shell clam transmissible cancer (bioRxiv).</title>
        <authorList>
            <person name="Hart S.F.M."/>
            <person name="Yonemitsu M.A."/>
            <person name="Giersch R.M."/>
            <person name="Beal B.F."/>
            <person name="Arriagada G."/>
            <person name="Davis B.W."/>
            <person name="Ostrander E.A."/>
            <person name="Goff S.P."/>
            <person name="Metzger M.J."/>
        </authorList>
    </citation>
    <scope>NUCLEOTIDE SEQUENCE</scope>
    <source>
        <strain evidence="20">MELC-2E11</strain>
        <tissue evidence="20">Siphon/mantle</tissue>
    </source>
</reference>
<dbReference type="CDD" id="cd00078">
    <property type="entry name" value="HECTc"/>
    <property type="match status" value="1"/>
</dbReference>
<evidence type="ECO:0000256" key="8">
    <source>
        <dbReference type="ARBA" id="ARBA00022737"/>
    </source>
</evidence>
<evidence type="ECO:0000256" key="7">
    <source>
        <dbReference type="ARBA" id="ARBA00022679"/>
    </source>
</evidence>
<evidence type="ECO:0000256" key="3">
    <source>
        <dbReference type="ARBA" id="ARBA00004496"/>
    </source>
</evidence>
<keyword evidence="11" id="KW-0333">Golgi apparatus</keyword>
<comment type="pathway">
    <text evidence="4">Protein modification; protein ubiquitination.</text>
</comment>
<evidence type="ECO:0000313" key="20">
    <source>
        <dbReference type="EMBL" id="WAR08062.1"/>
    </source>
</evidence>
<dbReference type="Gene3D" id="3.90.1750.10">
    <property type="entry name" value="Hect, E3 ligase catalytic domains"/>
    <property type="match status" value="1"/>
</dbReference>
<comment type="catalytic activity">
    <reaction evidence="1">
        <text>S-ubiquitinyl-[E2 ubiquitin-conjugating enzyme]-L-cysteine + [acceptor protein]-L-lysine = [E2 ubiquitin-conjugating enzyme]-L-cysteine + N(6)-ubiquitinyl-[acceptor protein]-L-lysine.</text>
        <dbReference type="EC" id="2.3.2.26"/>
    </reaction>
</comment>
<dbReference type="SUPFAM" id="SSF56204">
    <property type="entry name" value="Hect, E3 ligase catalytic domain"/>
    <property type="match status" value="1"/>
</dbReference>
<dbReference type="InterPro" id="IPR050409">
    <property type="entry name" value="E3_ubiq-protein_ligase"/>
</dbReference>
<keyword evidence="14" id="KW-0131">Cell cycle</keyword>
<organism evidence="20 21">
    <name type="scientific">Mya arenaria</name>
    <name type="common">Soft-shell clam</name>
    <dbReference type="NCBI Taxonomy" id="6604"/>
    <lineage>
        <taxon>Eukaryota</taxon>
        <taxon>Metazoa</taxon>
        <taxon>Spiralia</taxon>
        <taxon>Lophotrochozoa</taxon>
        <taxon>Mollusca</taxon>
        <taxon>Bivalvia</taxon>
        <taxon>Autobranchia</taxon>
        <taxon>Heteroconchia</taxon>
        <taxon>Euheterodonta</taxon>
        <taxon>Imparidentia</taxon>
        <taxon>Neoheterodontei</taxon>
        <taxon>Myida</taxon>
        <taxon>Myoidea</taxon>
        <taxon>Myidae</taxon>
        <taxon>Mya</taxon>
    </lineage>
</organism>
<dbReference type="PANTHER" id="PTHR11254:SF363">
    <property type="entry name" value="E3 UBIQUITIN-PROTEIN LIGASE HACE1"/>
    <property type="match status" value="1"/>
</dbReference>
<keyword evidence="6" id="KW-0963">Cytoplasm</keyword>
<feature type="domain" description="HECT" evidence="19">
    <location>
        <begin position="279"/>
        <end position="607"/>
    </location>
</feature>
<evidence type="ECO:0000256" key="14">
    <source>
        <dbReference type="ARBA" id="ARBA00023306"/>
    </source>
</evidence>
<evidence type="ECO:0000256" key="2">
    <source>
        <dbReference type="ARBA" id="ARBA00004240"/>
    </source>
</evidence>
<evidence type="ECO:0000256" key="15">
    <source>
        <dbReference type="ARBA" id="ARBA00037859"/>
    </source>
</evidence>
<sequence>MMSFIQRLRKSLKSARTVELPEDDKAAFYMLMSMVIGNQHKSIADLLSSSKFDVNYCCLRAHKTLLHHAANCGSYECLCQLLKKGSDVNIQDTSGNTPLHLAARNGHKRCVIHWLAANGRTEILGDVYRLIGNIDIEDAQGQTALHVASQNGSKVTSNRDKDSGASLRHALSKAAENSRDVLEVMPPRLCAVIHAFYVVCSSSTQKGDRDPTVIFDHFHFLLDIPQLFSHFIPIIRKQPFEARRQWFYENLKKEQEMESAARGDNSNSSSPDEDDLLIVQRDSLFQSSCDQGEEGMGQGVVREWFNVLSKEILNPDYALFTQSADGCTFQPNSQSAVNPDHLNYFRFAGQCLGLALYHQQLINAYFTRSFYKHILGVPVNYTDVASIDPEYAKNLQWILDHEICDLGLDLTFSVETDVFGVMEEMELKHGGRGIPVTDNNKTEYVQLVTELRMTRGIQPQIDSFLEGFNLYIPQKLVRLFDEYELELLLSGIPEIDMADWKANTTYVDCDIDTPVVQWFWESMAEFSEQERVLMLQFVTGSSRLPFGGFSKLAGGGGPQKFSISLVPYTHDLLPINFFRLPNYPTKDLTREKLSVALQCGSQGYALA</sequence>
<dbReference type="EC" id="2.3.2.26" evidence="5"/>
<evidence type="ECO:0000256" key="11">
    <source>
        <dbReference type="ARBA" id="ARBA00023034"/>
    </source>
</evidence>
<evidence type="ECO:0000259" key="19">
    <source>
        <dbReference type="SMART" id="SM00119"/>
    </source>
</evidence>
<evidence type="ECO:0000256" key="4">
    <source>
        <dbReference type="ARBA" id="ARBA00004906"/>
    </source>
</evidence>